<reference evidence="2 3" key="1">
    <citation type="submission" date="2019-10" db="EMBL/GenBank/DDBJ databases">
        <title>Corynebacterium sp novel species isolated from the respiratory tract of Marmot.</title>
        <authorList>
            <person name="Zhang G."/>
        </authorList>
    </citation>
    <scope>NUCLEOTIDE SEQUENCE [LARGE SCALE GENOMIC DNA]</scope>
    <source>
        <strain evidence="2 3">336</strain>
    </source>
</reference>
<keyword evidence="3" id="KW-1185">Reference proteome</keyword>
<dbReference type="Pfam" id="PF01636">
    <property type="entry name" value="APH"/>
    <property type="match status" value="1"/>
</dbReference>
<dbReference type="InterPro" id="IPR011009">
    <property type="entry name" value="Kinase-like_dom_sf"/>
</dbReference>
<evidence type="ECO:0000313" key="2">
    <source>
        <dbReference type="EMBL" id="KAB3523677.1"/>
    </source>
</evidence>
<dbReference type="EMBL" id="WBZJ01000001">
    <property type="protein sequence ID" value="KAB3523677.1"/>
    <property type="molecule type" value="Genomic_DNA"/>
</dbReference>
<gene>
    <name evidence="2" type="ORF">F8377_04770</name>
</gene>
<dbReference type="Proteomes" id="UP000436181">
    <property type="component" value="Unassembled WGS sequence"/>
</dbReference>
<comment type="caution">
    <text evidence="2">The sequence shown here is derived from an EMBL/GenBank/DDBJ whole genome shotgun (WGS) entry which is preliminary data.</text>
</comment>
<name>A0ABQ6VGY3_9CORY</name>
<protein>
    <submittedName>
        <fullName evidence="2">Phosphotransferase</fullName>
    </submittedName>
</protein>
<sequence length="415" mass="46121">MESTVSVAEELLSTRFGGTAELSNPEDLGGSGVATVLRCRVAPNPFLQERSVVIKRLPLDTEAEPSDGTEAARVRGDELSPNQVALIREVVAYQYTNTLSEAARPGPLLLAYSIDERVLILSDEGDGENFTDVLNYFSDNDRQQAVRKLGKALGRMHAHTFGDTEAFNVLYRRQCHKHQLDPAQLEEFDLNIPELIRGGMGLLEHIDPEIDPVVTELAERAADHQQRPDFQAFTPFDLAPDNIMLTKNVVFLDYEWARFREVTFDVACVIAGFPQDNSTPALTDEEAREFLASWRAEIAPSWPEIRDDETLRTVILSALIGWSYMSLMILYYGRLAIDQHAEEILKGANLGLVEGTHGLKQLGSDQLEDLATTVDAVLRFAENQPCVYTPAVVAYTGRLIAALKRMGATPKFRDA</sequence>
<organism evidence="2 3">
    <name type="scientific">Corynebacterium zhongnanshanii</name>
    <dbReference type="NCBI Taxonomy" id="2768834"/>
    <lineage>
        <taxon>Bacteria</taxon>
        <taxon>Bacillati</taxon>
        <taxon>Actinomycetota</taxon>
        <taxon>Actinomycetes</taxon>
        <taxon>Mycobacteriales</taxon>
        <taxon>Corynebacteriaceae</taxon>
        <taxon>Corynebacterium</taxon>
    </lineage>
</organism>
<evidence type="ECO:0000259" key="1">
    <source>
        <dbReference type="Pfam" id="PF01636"/>
    </source>
</evidence>
<dbReference type="Gene3D" id="3.90.1200.10">
    <property type="match status" value="1"/>
</dbReference>
<feature type="domain" description="Aminoglycoside phosphotransferase" evidence="1">
    <location>
        <begin position="118"/>
        <end position="294"/>
    </location>
</feature>
<dbReference type="SUPFAM" id="SSF56112">
    <property type="entry name" value="Protein kinase-like (PK-like)"/>
    <property type="match status" value="1"/>
</dbReference>
<evidence type="ECO:0000313" key="3">
    <source>
        <dbReference type="Proteomes" id="UP000436181"/>
    </source>
</evidence>
<accession>A0ABQ6VGY3</accession>
<proteinExistence type="predicted"/>
<dbReference type="InterPro" id="IPR002575">
    <property type="entry name" value="Aminoglycoside_PTrfase"/>
</dbReference>